<keyword evidence="1" id="KW-0812">Transmembrane</keyword>
<name>A0ABX9K485_9BACT</name>
<protein>
    <submittedName>
        <fullName evidence="2">Uncharacterized protein with PQ loop repeat</fullName>
    </submittedName>
</protein>
<keyword evidence="1" id="KW-1133">Transmembrane helix</keyword>
<feature type="transmembrane region" description="Helical" evidence="1">
    <location>
        <begin position="103"/>
        <end position="124"/>
    </location>
</feature>
<proteinExistence type="predicted"/>
<gene>
    <name evidence="2" type="ORF">ATI61_104125</name>
</gene>
<dbReference type="Proteomes" id="UP000256345">
    <property type="component" value="Unassembled WGS sequence"/>
</dbReference>
<keyword evidence="1" id="KW-0472">Membrane</keyword>
<dbReference type="EMBL" id="QUMU01000004">
    <property type="protein sequence ID" value="REG32835.1"/>
    <property type="molecule type" value="Genomic_DNA"/>
</dbReference>
<accession>A0ABX9K485</accession>
<keyword evidence="3" id="KW-1185">Reference proteome</keyword>
<evidence type="ECO:0000256" key="1">
    <source>
        <dbReference type="SAM" id="Phobius"/>
    </source>
</evidence>
<comment type="caution">
    <text evidence="2">The sequence shown here is derived from an EMBL/GenBank/DDBJ whole genome shotgun (WGS) entry which is preliminary data.</text>
</comment>
<sequence length="148" mass="16130">MLRRGGCVRSRVAAAYSAFPVRDWTPALLAEGPRGATGVCIVEHMGSEAIGWFSSFVLVLTIANQVYRQWRSGTSQGVSRWLFVGQLTASTGFTLYSVLVGNWVFVVTNALMWVSALVGLAIVLKHRRAERRLSPRGTESTGMSPARA</sequence>
<evidence type="ECO:0000313" key="3">
    <source>
        <dbReference type="Proteomes" id="UP000256345"/>
    </source>
</evidence>
<organism evidence="2 3">
    <name type="scientific">Archangium gephyra</name>
    <dbReference type="NCBI Taxonomy" id="48"/>
    <lineage>
        <taxon>Bacteria</taxon>
        <taxon>Pseudomonadati</taxon>
        <taxon>Myxococcota</taxon>
        <taxon>Myxococcia</taxon>
        <taxon>Myxococcales</taxon>
        <taxon>Cystobacterineae</taxon>
        <taxon>Archangiaceae</taxon>
        <taxon>Archangium</taxon>
    </lineage>
</organism>
<reference evidence="2 3" key="1">
    <citation type="submission" date="2018-08" db="EMBL/GenBank/DDBJ databases">
        <title>Genomic Encyclopedia of Archaeal and Bacterial Type Strains, Phase II (KMG-II): from individual species to whole genera.</title>
        <authorList>
            <person name="Goeker M."/>
        </authorList>
    </citation>
    <scope>NUCLEOTIDE SEQUENCE [LARGE SCALE GENOMIC DNA]</scope>
    <source>
        <strain evidence="2 3">DSM 2261</strain>
    </source>
</reference>
<feature type="transmembrane region" description="Helical" evidence="1">
    <location>
        <begin position="79"/>
        <end position="97"/>
    </location>
</feature>
<dbReference type="Gene3D" id="1.20.1280.290">
    <property type="match status" value="1"/>
</dbReference>
<evidence type="ECO:0000313" key="2">
    <source>
        <dbReference type="EMBL" id="REG32835.1"/>
    </source>
</evidence>